<name>A0A6J6PC07_9ZZZZ</name>
<keyword evidence="1" id="KW-0472">Membrane</keyword>
<keyword evidence="1" id="KW-1133">Transmembrane helix</keyword>
<proteinExistence type="predicted"/>
<feature type="transmembrane region" description="Helical" evidence="1">
    <location>
        <begin position="24"/>
        <end position="42"/>
    </location>
</feature>
<dbReference type="AlphaFoldDB" id="A0A6J6PC07"/>
<reference evidence="2" key="1">
    <citation type="submission" date="2020-05" db="EMBL/GenBank/DDBJ databases">
        <authorList>
            <person name="Chiriac C."/>
            <person name="Salcher M."/>
            <person name="Ghai R."/>
            <person name="Kavagutti S V."/>
        </authorList>
    </citation>
    <scope>NUCLEOTIDE SEQUENCE</scope>
</reference>
<accession>A0A6J6PC07</accession>
<keyword evidence="1" id="KW-0812">Transmembrane</keyword>
<organism evidence="2">
    <name type="scientific">freshwater metagenome</name>
    <dbReference type="NCBI Taxonomy" id="449393"/>
    <lineage>
        <taxon>unclassified sequences</taxon>
        <taxon>metagenomes</taxon>
        <taxon>ecological metagenomes</taxon>
    </lineage>
</organism>
<evidence type="ECO:0000256" key="1">
    <source>
        <dbReference type="SAM" id="Phobius"/>
    </source>
</evidence>
<evidence type="ECO:0000313" key="2">
    <source>
        <dbReference type="EMBL" id="CAB4693914.1"/>
    </source>
</evidence>
<dbReference type="EMBL" id="CAEZXM010000149">
    <property type="protein sequence ID" value="CAB4693914.1"/>
    <property type="molecule type" value="Genomic_DNA"/>
</dbReference>
<gene>
    <name evidence="2" type="ORF">UFOPK2366_00903</name>
</gene>
<protein>
    <submittedName>
        <fullName evidence="2">Unannotated protein</fullName>
    </submittedName>
</protein>
<sequence length="56" mass="6097">MWASYAAVLGFVAGEQFKDSHTKAFVFAFIAAVSVSGLLEVVQHFRKKRKAAGLLP</sequence>